<dbReference type="AlphaFoldDB" id="A0A8K2AUU3"/>
<keyword evidence="7" id="KW-0472">Membrane</keyword>
<dbReference type="GO" id="GO:0005634">
    <property type="term" value="C:nucleus"/>
    <property type="evidence" value="ECO:0007669"/>
    <property type="project" value="UniProtKB-SubCell"/>
</dbReference>
<feature type="compositionally biased region" description="Low complexity" evidence="6">
    <location>
        <begin position="813"/>
        <end position="836"/>
    </location>
</feature>
<feature type="compositionally biased region" description="Low complexity" evidence="6">
    <location>
        <begin position="1023"/>
        <end position="1037"/>
    </location>
</feature>
<feature type="region of interest" description="Disordered" evidence="6">
    <location>
        <begin position="225"/>
        <end position="272"/>
    </location>
</feature>
<feature type="compositionally biased region" description="Low complexity" evidence="6">
    <location>
        <begin position="850"/>
        <end position="878"/>
    </location>
</feature>
<feature type="region of interest" description="Disordered" evidence="6">
    <location>
        <begin position="891"/>
        <end position="914"/>
    </location>
</feature>
<accession>A0A8K2AUU3</accession>
<dbReference type="PROSITE" id="PS50071">
    <property type="entry name" value="HOMEOBOX_2"/>
    <property type="match status" value="1"/>
</dbReference>
<feature type="compositionally biased region" description="Acidic residues" evidence="6">
    <location>
        <begin position="785"/>
        <end position="803"/>
    </location>
</feature>
<feature type="compositionally biased region" description="Polar residues" evidence="6">
    <location>
        <begin position="1038"/>
        <end position="1048"/>
    </location>
</feature>
<dbReference type="InterPro" id="IPR017970">
    <property type="entry name" value="Homeobox_CS"/>
</dbReference>
<dbReference type="PROSITE" id="PS00027">
    <property type="entry name" value="HOMEOBOX_1"/>
    <property type="match status" value="1"/>
</dbReference>
<dbReference type="GO" id="GO:0000978">
    <property type="term" value="F:RNA polymerase II cis-regulatory region sequence-specific DNA binding"/>
    <property type="evidence" value="ECO:0007669"/>
    <property type="project" value="TreeGrafter"/>
</dbReference>
<evidence type="ECO:0000256" key="4">
    <source>
        <dbReference type="PROSITE-ProRule" id="PRU00108"/>
    </source>
</evidence>
<sequence length="1149" mass="121654">MPAQLTTPAPTSASSYLAVPTPEARWAAIEQELHGLKLIDEYWRQTDVRTPQYDAEAVRHLHARRGVRRHRRALCARGASPATSVVLGVVLMTAAQTRMVLSNLAARHRARLASMPPPPPTVRTNASRDPRRRLPSPPDVSNDGGVARSHARRAPIVAKPYQRSTARKQKKVEDVEDVPPAIAASVRTAQADERAQVQQVVEPVAGDVSLDDLCELFSSTTLSAAAHAPSHPARAGAQPSTPKSTRTLAPPPAPFSSRICGKPAPAPAPSNPLDRSGPLSVYYPRPALVHFSSLRFPLSLFAFAFPAVHPHLVPRFSLSHAYLHLLPSPHSRPSSSKVARGVTAGRLGAAHGLTRDPGSAPWQLSPPRPTLVAAAVRRALPPAFEAAPNRRPRPSCAVTGRTTAIRTGRRLASCASRGARKDDGHLLSGRRPAAILAPVVLLCQAVPRLATVRVAGVARNPRAAATGRGCSQWTPAPAIRPAATVAVVKRARKDYSALPRVYARRAACAHRLPLPTGARARQRRQRRPRRRSRWPAVLVRIADGRSARRAAASFVPPRPVSPSIPANLVDHHPSAPVVPCFDAPRPARVKPGSGRGSNSRFFFRSRATPLPSREPLPVCPRGPARPYAHRPRAQPLAMPALRAHDAAATSATATTTATTGKRTRRRVGPEQLKALENAYDENPYPDETTRDALAARVQMEPKAVSVWFQNKRQAERKQSLHAATTAANAGLGPPPVAIAHPGRRRQRVVSPGNGANAALKSGANAALKTGASATSKKGASAEKVQDEEEEEIDELADDSDGDWDATPPGTVTSASRSASANSSRAGSVRPVPRLSGSGSGVGSGSGSGSKSGSKSGSVSTVGSASKVGSGSGPGSKAASASAKATLARSASVSTLPAAAKAPLPRTTSLSDMTAQHKALELARASALAEMPREPPHPPQSGPTGVVYHVYPMPPGGYYPAYGMGMGMYGYGYGMGMGMGMGYYDPSAWGSAQPVPPTPVLAEKEREPISRTPSLASSSTTLISRTPSTSTMMSRTPSLASTLGGSSPSVDVEEHAETERTPTPPKKRPRQLYDLMASSSPPPAPEPEPRRRRTLEWACAKERGGGEVDAQDALRKAQQLKERREREARRAQEEDDTAMAALMLVGLRGG</sequence>
<feature type="compositionally biased region" description="Gly residues" evidence="6">
    <location>
        <begin position="837"/>
        <end position="849"/>
    </location>
</feature>
<feature type="compositionally biased region" description="Polar residues" evidence="6">
    <location>
        <begin position="1010"/>
        <end position="1022"/>
    </location>
</feature>
<evidence type="ECO:0000256" key="3">
    <source>
        <dbReference type="ARBA" id="ARBA00023242"/>
    </source>
</evidence>
<reference evidence="9" key="1">
    <citation type="submission" date="2020-07" db="EMBL/GenBank/DDBJ databases">
        <title>Organization of mating type of Auricularia cornea.</title>
        <authorList>
            <person name="Li B."/>
            <person name="Huang R."/>
            <person name="Chen B."/>
            <person name="Xie B."/>
        </authorList>
    </citation>
    <scope>NUCLEOTIDE SEQUENCE</scope>
    <source>
        <strain evidence="9">Ac1-2</strain>
    </source>
</reference>
<keyword evidence="7" id="KW-1133">Transmembrane helix</keyword>
<dbReference type="GO" id="GO:0000981">
    <property type="term" value="F:DNA-binding transcription factor activity, RNA polymerase II-specific"/>
    <property type="evidence" value="ECO:0007669"/>
    <property type="project" value="InterPro"/>
</dbReference>
<evidence type="ECO:0000256" key="2">
    <source>
        <dbReference type="ARBA" id="ARBA00023155"/>
    </source>
</evidence>
<dbReference type="EMBL" id="MT818366">
    <property type="protein sequence ID" value="UHA57740.1"/>
    <property type="molecule type" value="Genomic_DNA"/>
</dbReference>
<feature type="region of interest" description="Disordered" evidence="6">
    <location>
        <begin position="991"/>
        <end position="1134"/>
    </location>
</feature>
<feature type="compositionally biased region" description="Low complexity" evidence="6">
    <location>
        <begin position="225"/>
        <end position="237"/>
    </location>
</feature>
<evidence type="ECO:0000256" key="5">
    <source>
        <dbReference type="RuleBase" id="RU000682"/>
    </source>
</evidence>
<feature type="DNA-binding region" description="Homeobox" evidence="4">
    <location>
        <begin position="660"/>
        <end position="719"/>
    </location>
</feature>
<feature type="compositionally biased region" description="Basic and acidic residues" evidence="6">
    <location>
        <begin position="1098"/>
        <end position="1131"/>
    </location>
</feature>
<dbReference type="InterPro" id="IPR051000">
    <property type="entry name" value="Homeobox_DNA-bind_prot"/>
</dbReference>
<dbReference type="CDD" id="cd00086">
    <property type="entry name" value="homeodomain"/>
    <property type="match status" value="1"/>
</dbReference>
<feature type="region of interest" description="Disordered" evidence="6">
    <location>
        <begin position="110"/>
        <end position="176"/>
    </location>
</feature>
<dbReference type="SMART" id="SM00389">
    <property type="entry name" value="HOX"/>
    <property type="match status" value="1"/>
</dbReference>
<proteinExistence type="predicted"/>
<dbReference type="PANTHER" id="PTHR24324:SF9">
    <property type="entry name" value="HOMEOBOX DOMAIN-CONTAINING PROTEIN"/>
    <property type="match status" value="1"/>
</dbReference>
<feature type="region of interest" description="Disordered" evidence="6">
    <location>
        <begin position="715"/>
        <end position="737"/>
    </location>
</feature>
<evidence type="ECO:0000256" key="7">
    <source>
        <dbReference type="SAM" id="Phobius"/>
    </source>
</evidence>
<dbReference type="InterPro" id="IPR001356">
    <property type="entry name" value="HD"/>
</dbReference>
<dbReference type="SUPFAM" id="SSF46689">
    <property type="entry name" value="Homeodomain-like"/>
    <property type="match status" value="1"/>
</dbReference>
<feature type="compositionally biased region" description="Polar residues" evidence="6">
    <location>
        <begin position="238"/>
        <end position="247"/>
    </location>
</feature>
<dbReference type="PANTHER" id="PTHR24324">
    <property type="entry name" value="HOMEOBOX PROTEIN HHEX"/>
    <property type="match status" value="1"/>
</dbReference>
<feature type="compositionally biased region" description="Low complexity" evidence="6">
    <location>
        <begin position="769"/>
        <end position="778"/>
    </location>
</feature>
<organism evidence="9">
    <name type="scientific">Auricularia cornea</name>
    <dbReference type="NCBI Taxonomy" id="1238391"/>
    <lineage>
        <taxon>Eukaryota</taxon>
        <taxon>Fungi</taxon>
        <taxon>Dikarya</taxon>
        <taxon>Basidiomycota</taxon>
        <taxon>Agaricomycotina</taxon>
        <taxon>Agaricomycetes</taxon>
        <taxon>Auriculariales</taxon>
        <taxon>Auriculariaceae</taxon>
        <taxon>Auricularia</taxon>
    </lineage>
</organism>
<feature type="transmembrane region" description="Helical" evidence="7">
    <location>
        <begin position="74"/>
        <end position="95"/>
    </location>
</feature>
<dbReference type="GO" id="GO:0030154">
    <property type="term" value="P:cell differentiation"/>
    <property type="evidence" value="ECO:0007669"/>
    <property type="project" value="TreeGrafter"/>
</dbReference>
<evidence type="ECO:0000256" key="1">
    <source>
        <dbReference type="ARBA" id="ARBA00023125"/>
    </source>
</evidence>
<protein>
    <submittedName>
        <fullName evidence="9">HD protein 6</fullName>
    </submittedName>
</protein>
<feature type="region of interest" description="Disordered" evidence="6">
    <location>
        <begin position="769"/>
        <end position="878"/>
    </location>
</feature>
<keyword evidence="3 4" id="KW-0539">Nucleus</keyword>
<dbReference type="InterPro" id="IPR009057">
    <property type="entry name" value="Homeodomain-like_sf"/>
</dbReference>
<dbReference type="Gene3D" id="1.10.10.60">
    <property type="entry name" value="Homeodomain-like"/>
    <property type="match status" value="1"/>
</dbReference>
<evidence type="ECO:0000313" key="9">
    <source>
        <dbReference type="EMBL" id="UHA57740.1"/>
    </source>
</evidence>
<dbReference type="Pfam" id="PF00046">
    <property type="entry name" value="Homeodomain"/>
    <property type="match status" value="1"/>
</dbReference>
<feature type="domain" description="Homeobox" evidence="8">
    <location>
        <begin position="658"/>
        <end position="718"/>
    </location>
</feature>
<keyword evidence="7" id="KW-0812">Transmembrane</keyword>
<keyword evidence="2 4" id="KW-0371">Homeobox</keyword>
<keyword evidence="1 4" id="KW-0238">DNA-binding</keyword>
<evidence type="ECO:0000259" key="8">
    <source>
        <dbReference type="PROSITE" id="PS50071"/>
    </source>
</evidence>
<evidence type="ECO:0000256" key="6">
    <source>
        <dbReference type="SAM" id="MobiDB-lite"/>
    </source>
</evidence>
<name>A0A8K2AUU3_9AGAM</name>
<comment type="subcellular location">
    <subcellularLocation>
        <location evidence="4 5">Nucleus</location>
    </subcellularLocation>
</comment>